<dbReference type="STRING" id="446470.Snas_1746"/>
<dbReference type="HOGENOM" id="CLU_071490_0_0_11"/>
<dbReference type="Proteomes" id="UP000000844">
    <property type="component" value="Chromosome"/>
</dbReference>
<dbReference type="KEGG" id="sna:Snas_1746"/>
<gene>
    <name evidence="4" type="ordered locus">Snas_1746</name>
</gene>
<dbReference type="GO" id="GO:0008800">
    <property type="term" value="F:beta-lactamase activity"/>
    <property type="evidence" value="ECO:0007669"/>
    <property type="project" value="InterPro"/>
</dbReference>
<proteinExistence type="predicted"/>
<dbReference type="GO" id="GO:0030655">
    <property type="term" value="P:beta-lactam antibiotic catabolic process"/>
    <property type="evidence" value="ECO:0007669"/>
    <property type="project" value="InterPro"/>
</dbReference>
<reference evidence="4 5" key="1">
    <citation type="journal article" date="2009" name="Stand. Genomic Sci.">
        <title>Complete genome sequence of Stackebrandtia nassauensis type strain (LLR-40K-21).</title>
        <authorList>
            <person name="Munk C."/>
            <person name="Lapidus A."/>
            <person name="Copeland A."/>
            <person name="Jando M."/>
            <person name="Mayilraj S."/>
            <person name="Glavina Del Rio T."/>
            <person name="Nolan M."/>
            <person name="Chen F."/>
            <person name="Lucas S."/>
            <person name="Tice H."/>
            <person name="Cheng J.F."/>
            <person name="Han C."/>
            <person name="Detter J.C."/>
            <person name="Bruce D."/>
            <person name="Goodwin L."/>
            <person name="Chain P."/>
            <person name="Pitluck S."/>
            <person name="Goker M."/>
            <person name="Ovchinikova G."/>
            <person name="Pati A."/>
            <person name="Ivanova N."/>
            <person name="Mavromatis K."/>
            <person name="Chen A."/>
            <person name="Palaniappan K."/>
            <person name="Land M."/>
            <person name="Hauser L."/>
            <person name="Chang Y.J."/>
            <person name="Jeffries C.D."/>
            <person name="Bristow J."/>
            <person name="Eisen J.A."/>
            <person name="Markowitz V."/>
            <person name="Hugenholtz P."/>
            <person name="Kyrpides N.C."/>
            <person name="Klenk H.P."/>
        </authorList>
    </citation>
    <scope>NUCLEOTIDE SEQUENCE [LARGE SCALE GENOMIC DNA]</scope>
    <source>
        <strain evidence="5">DSM 44728 / CIP 108903 / NRRL B-16338 / NBRC 102104 / LLR-40K-21</strain>
    </source>
</reference>
<dbReference type="PANTHER" id="PTHR35333">
    <property type="entry name" value="BETA-LACTAMASE"/>
    <property type="match status" value="1"/>
</dbReference>
<dbReference type="SUPFAM" id="SSF56601">
    <property type="entry name" value="beta-lactamase/transpeptidase-like"/>
    <property type="match status" value="1"/>
</dbReference>
<dbReference type="PANTHER" id="PTHR35333:SF3">
    <property type="entry name" value="BETA-LACTAMASE-TYPE TRANSPEPTIDASE FOLD CONTAINING PROTEIN"/>
    <property type="match status" value="1"/>
</dbReference>
<dbReference type="OrthoDB" id="4515847at2"/>
<dbReference type="EMBL" id="CP001778">
    <property type="protein sequence ID" value="ADD41444.1"/>
    <property type="molecule type" value="Genomic_DNA"/>
</dbReference>
<protein>
    <recommendedName>
        <fullName evidence="1">Beta-lactamase</fullName>
    </recommendedName>
    <alternativeName>
        <fullName evidence="2">Penicillinase</fullName>
    </alternativeName>
</protein>
<evidence type="ECO:0000259" key="3">
    <source>
        <dbReference type="Pfam" id="PF13354"/>
    </source>
</evidence>
<dbReference type="InterPro" id="IPR000871">
    <property type="entry name" value="Beta-lactam_class-A"/>
</dbReference>
<sequence>MTPKMKRRALLGAGVGSVAVIGAGLGVRQAFADPSTEAASTPADAAKAIKESFDSETKAVGGWWNGYISVADKDGKLITAVDQKSDEVLEAWSCNKVPVAIAVLDKVDRGELKIDQLIQVTADIIAEDGDGIFRLDDAYPSQVTIGHVLANLLTISDDTAVRLCGTVVPGPEINEILKKKGFPKTQVEPKPDNPNRFFLGKTTPKESHEIWQQLIKGKLLSKESTERILNLTRAPVAFTDGIRRNMSSDERLRIATKAGWLKDQRNEVGVIYDAAGAPVVTYTIFGGGQGKPEDFGATHPAVEARAKLGRTWLDLIDKIEGAKKLKTEIPDYEPQNG</sequence>
<evidence type="ECO:0000313" key="4">
    <source>
        <dbReference type="EMBL" id="ADD41444.1"/>
    </source>
</evidence>
<dbReference type="Pfam" id="PF13354">
    <property type="entry name" value="Beta-lactamase2"/>
    <property type="match status" value="1"/>
</dbReference>
<dbReference type="PROSITE" id="PS51318">
    <property type="entry name" value="TAT"/>
    <property type="match status" value="1"/>
</dbReference>
<dbReference type="eggNOG" id="COG2367">
    <property type="taxonomic scope" value="Bacteria"/>
</dbReference>
<dbReference type="InterPro" id="IPR006311">
    <property type="entry name" value="TAT_signal"/>
</dbReference>
<dbReference type="InterPro" id="IPR045155">
    <property type="entry name" value="Beta-lactam_cat"/>
</dbReference>
<evidence type="ECO:0000313" key="5">
    <source>
        <dbReference type="Proteomes" id="UP000000844"/>
    </source>
</evidence>
<dbReference type="RefSeq" id="WP_013017015.1">
    <property type="nucleotide sequence ID" value="NC_013947.1"/>
</dbReference>
<dbReference type="AlphaFoldDB" id="D3PY77"/>
<feature type="domain" description="Beta-lactamase class A catalytic" evidence="3">
    <location>
        <begin position="77"/>
        <end position="281"/>
    </location>
</feature>
<name>D3PY77_STANL</name>
<dbReference type="InterPro" id="IPR012338">
    <property type="entry name" value="Beta-lactam/transpept-like"/>
</dbReference>
<accession>D3PY77</accession>
<keyword evidence="5" id="KW-1185">Reference proteome</keyword>
<evidence type="ECO:0000256" key="1">
    <source>
        <dbReference type="ARBA" id="ARBA00018879"/>
    </source>
</evidence>
<dbReference type="Gene3D" id="3.40.710.10">
    <property type="entry name" value="DD-peptidase/beta-lactamase superfamily"/>
    <property type="match status" value="1"/>
</dbReference>
<dbReference type="GO" id="GO:0046677">
    <property type="term" value="P:response to antibiotic"/>
    <property type="evidence" value="ECO:0007669"/>
    <property type="project" value="InterPro"/>
</dbReference>
<evidence type="ECO:0000256" key="2">
    <source>
        <dbReference type="ARBA" id="ARBA00030171"/>
    </source>
</evidence>
<organism evidence="4 5">
    <name type="scientific">Stackebrandtia nassauensis (strain DSM 44728 / CIP 108903 / NRRL B-16338 / NBRC 102104 / LLR-40K-21)</name>
    <dbReference type="NCBI Taxonomy" id="446470"/>
    <lineage>
        <taxon>Bacteria</taxon>
        <taxon>Bacillati</taxon>
        <taxon>Actinomycetota</taxon>
        <taxon>Actinomycetes</taxon>
        <taxon>Glycomycetales</taxon>
        <taxon>Glycomycetaceae</taxon>
        <taxon>Stackebrandtia</taxon>
    </lineage>
</organism>